<keyword evidence="2" id="KW-1185">Reference proteome</keyword>
<protein>
    <submittedName>
        <fullName evidence="1">Uncharacterized protein</fullName>
    </submittedName>
</protein>
<proteinExistence type="predicted"/>
<dbReference type="Proteomes" id="UP000794436">
    <property type="component" value="Unassembled WGS sequence"/>
</dbReference>
<reference evidence="1" key="1">
    <citation type="submission" date="2019-03" db="EMBL/GenBank/DDBJ databases">
        <title>Long read genome sequence of the mycoparasitic Pythium oligandrum ATCC 38472 isolated from sugarbeet rhizosphere.</title>
        <authorList>
            <person name="Gaulin E."/>
        </authorList>
    </citation>
    <scope>NUCLEOTIDE SEQUENCE</scope>
    <source>
        <strain evidence="1">ATCC 38472_TT</strain>
    </source>
</reference>
<name>A0A8K1CT95_PYTOL</name>
<gene>
    <name evidence="1" type="ORF">Poli38472_001597</name>
</gene>
<comment type="caution">
    <text evidence="1">The sequence shown here is derived from an EMBL/GenBank/DDBJ whole genome shotgun (WGS) entry which is preliminary data.</text>
</comment>
<dbReference type="AlphaFoldDB" id="A0A8K1CT95"/>
<evidence type="ECO:0000313" key="1">
    <source>
        <dbReference type="EMBL" id="TMW69441.1"/>
    </source>
</evidence>
<dbReference type="EMBL" id="SPLM01000001">
    <property type="protein sequence ID" value="TMW69441.1"/>
    <property type="molecule type" value="Genomic_DNA"/>
</dbReference>
<sequence length="245" mass="27641">MYTRAFPALPSLTDPQAQQDLTAHRARAIDVGTPLDVALLHEAQLERQARENYARLHPERLSVEERMHAVVRCHGITHDHAVHAYPVRPRPRLALLPQDSRTWSDIDAYVASTQAILQDSLQEVRDDVDDVLRGLYELQNVHRKRLNTQTMLNSRKLGVHQLLRPYVKARPDGAGFPGGPSVERLDIAMGQKLPPSVFPATIELLKDMSEQQIQRLAIALDETFGITEEDAIETMRAKVTAFLLL</sequence>
<evidence type="ECO:0000313" key="2">
    <source>
        <dbReference type="Proteomes" id="UP000794436"/>
    </source>
</evidence>
<accession>A0A8K1CT95</accession>
<organism evidence="1 2">
    <name type="scientific">Pythium oligandrum</name>
    <name type="common">Mycoparasitic fungus</name>
    <dbReference type="NCBI Taxonomy" id="41045"/>
    <lineage>
        <taxon>Eukaryota</taxon>
        <taxon>Sar</taxon>
        <taxon>Stramenopiles</taxon>
        <taxon>Oomycota</taxon>
        <taxon>Peronosporomycetes</taxon>
        <taxon>Pythiales</taxon>
        <taxon>Pythiaceae</taxon>
        <taxon>Pythium</taxon>
    </lineage>
</organism>